<dbReference type="AlphaFoldDB" id="A0A0F9QPI9"/>
<name>A0A0F9QPI9_9ZZZZ</name>
<accession>A0A0F9QPI9</accession>
<proteinExistence type="predicted"/>
<evidence type="ECO:0000313" key="1">
    <source>
        <dbReference type="EMBL" id="KKN44324.1"/>
    </source>
</evidence>
<comment type="caution">
    <text evidence="1">The sequence shown here is derived from an EMBL/GenBank/DDBJ whole genome shotgun (WGS) entry which is preliminary data.</text>
</comment>
<protein>
    <submittedName>
        <fullName evidence="1">Uncharacterized protein</fullName>
    </submittedName>
</protein>
<dbReference type="EMBL" id="LAZR01001457">
    <property type="protein sequence ID" value="KKN44324.1"/>
    <property type="molecule type" value="Genomic_DNA"/>
</dbReference>
<gene>
    <name evidence="1" type="ORF">LCGC14_0694260</name>
</gene>
<reference evidence="1" key="1">
    <citation type="journal article" date="2015" name="Nature">
        <title>Complex archaea that bridge the gap between prokaryotes and eukaryotes.</title>
        <authorList>
            <person name="Spang A."/>
            <person name="Saw J.H."/>
            <person name="Jorgensen S.L."/>
            <person name="Zaremba-Niedzwiedzka K."/>
            <person name="Martijn J."/>
            <person name="Lind A.E."/>
            <person name="van Eijk R."/>
            <person name="Schleper C."/>
            <person name="Guy L."/>
            <person name="Ettema T.J."/>
        </authorList>
    </citation>
    <scope>NUCLEOTIDE SEQUENCE</scope>
</reference>
<organism evidence="1">
    <name type="scientific">marine sediment metagenome</name>
    <dbReference type="NCBI Taxonomy" id="412755"/>
    <lineage>
        <taxon>unclassified sequences</taxon>
        <taxon>metagenomes</taxon>
        <taxon>ecological metagenomes</taxon>
    </lineage>
</organism>
<sequence length="129" mass="15160">MFEKLDRRAQVIWDARMCEVERMKFEKIVRVESAYDKRSKDPSKNYGIGSMRMRFILKGDKGCVQVLINFPIFLPETVEEYKRIGNMNNTDPCDLRDEDGKPKGLECWDVGYHSPKPMFEGQTKRDCDI</sequence>